<dbReference type="GO" id="GO:0003697">
    <property type="term" value="F:single-stranded DNA binding"/>
    <property type="evidence" value="ECO:0007669"/>
    <property type="project" value="InterPro"/>
</dbReference>
<dbReference type="Gene3D" id="3.90.1680.10">
    <property type="entry name" value="SOS response associated peptidase-like"/>
    <property type="match status" value="1"/>
</dbReference>
<keyword evidence="4 8" id="KW-0378">Hydrolase</keyword>
<dbReference type="STRING" id="1618490.US90_C0006G0033"/>
<protein>
    <recommendedName>
        <fullName evidence="8">Abasic site processing protein</fullName>
        <ecNumber evidence="8">3.4.-.-</ecNumber>
    </recommendedName>
</protein>
<evidence type="ECO:0000256" key="6">
    <source>
        <dbReference type="ARBA" id="ARBA00023125"/>
    </source>
</evidence>
<dbReference type="PANTHER" id="PTHR13604:SF0">
    <property type="entry name" value="ABASIC SITE PROCESSING PROTEIN HMCES"/>
    <property type="match status" value="1"/>
</dbReference>
<keyword evidence="6" id="KW-0238">DNA-binding</keyword>
<evidence type="ECO:0000256" key="2">
    <source>
        <dbReference type="ARBA" id="ARBA00022670"/>
    </source>
</evidence>
<keyword evidence="2 8" id="KW-0645">Protease</keyword>
<dbReference type="GO" id="GO:0016829">
    <property type="term" value="F:lyase activity"/>
    <property type="evidence" value="ECO:0007669"/>
    <property type="project" value="UniProtKB-KW"/>
</dbReference>
<evidence type="ECO:0000256" key="5">
    <source>
        <dbReference type="ARBA" id="ARBA00023124"/>
    </source>
</evidence>
<keyword evidence="3" id="KW-0227">DNA damage</keyword>
<accession>A0A0G0K4T5</accession>
<dbReference type="EMBL" id="LBUT01000006">
    <property type="protein sequence ID" value="KKQ70480.1"/>
    <property type="molecule type" value="Genomic_DNA"/>
</dbReference>
<dbReference type="InterPro" id="IPR003738">
    <property type="entry name" value="SRAP"/>
</dbReference>
<evidence type="ECO:0000256" key="1">
    <source>
        <dbReference type="ARBA" id="ARBA00008136"/>
    </source>
</evidence>
<sequence length="190" mass="21764">MCGSYSLIPGSKFYSRFSLFNKLPNLPSFSNSRPGQFLPIIYRDNKNIIDVMRWGLIPQWAKNLDFGAKLFNARSETILEKPSFRGSFNSCRCLVPASGFFENRRLFQFKDKSLFSLAGLYSKWESPDGSFLPTFTIITTFPNSLIKPYHDRMPVILDKSSEDLWLNPTSSSKDLFSLFNPNSDEKLEIG</sequence>
<reference evidence="9 10" key="1">
    <citation type="journal article" date="2015" name="Nature">
        <title>rRNA introns, odd ribosomes, and small enigmatic genomes across a large radiation of phyla.</title>
        <authorList>
            <person name="Brown C.T."/>
            <person name="Hug L.A."/>
            <person name="Thomas B.C."/>
            <person name="Sharon I."/>
            <person name="Castelle C.J."/>
            <person name="Singh A."/>
            <person name="Wilkins M.J."/>
            <person name="Williams K.H."/>
            <person name="Banfield J.F."/>
        </authorList>
    </citation>
    <scope>NUCLEOTIDE SEQUENCE [LARGE SCALE GENOMIC DNA]</scope>
</reference>
<evidence type="ECO:0000313" key="9">
    <source>
        <dbReference type="EMBL" id="KKQ70480.1"/>
    </source>
</evidence>
<organism evidence="9 10">
    <name type="scientific">Candidatus Shapirobacteria bacterium GW2011_GWE2_38_30</name>
    <dbReference type="NCBI Taxonomy" id="1618490"/>
    <lineage>
        <taxon>Bacteria</taxon>
        <taxon>Candidatus Shapironibacteriota</taxon>
    </lineage>
</organism>
<evidence type="ECO:0000256" key="4">
    <source>
        <dbReference type="ARBA" id="ARBA00022801"/>
    </source>
</evidence>
<comment type="caution">
    <text evidence="9">The sequence shown here is derived from an EMBL/GenBank/DDBJ whole genome shotgun (WGS) entry which is preliminary data.</text>
</comment>
<dbReference type="Pfam" id="PF02586">
    <property type="entry name" value="SRAP"/>
    <property type="match status" value="1"/>
</dbReference>
<dbReference type="PATRIC" id="fig|1618490.4.peg.297"/>
<comment type="similarity">
    <text evidence="1 8">Belongs to the SOS response-associated peptidase family.</text>
</comment>
<dbReference type="InterPro" id="IPR036590">
    <property type="entry name" value="SRAP-like"/>
</dbReference>
<dbReference type="AlphaFoldDB" id="A0A0G0K4T5"/>
<dbReference type="GO" id="GO:0106300">
    <property type="term" value="P:protein-DNA covalent cross-linking repair"/>
    <property type="evidence" value="ECO:0007669"/>
    <property type="project" value="InterPro"/>
</dbReference>
<evidence type="ECO:0000313" key="10">
    <source>
        <dbReference type="Proteomes" id="UP000034406"/>
    </source>
</evidence>
<dbReference type="Proteomes" id="UP000034406">
    <property type="component" value="Unassembled WGS sequence"/>
</dbReference>
<gene>
    <name evidence="9" type="ORF">US90_C0006G0033</name>
</gene>
<keyword evidence="5" id="KW-0190">Covalent protein-DNA linkage</keyword>
<dbReference type="EC" id="3.4.-.-" evidence="8"/>
<dbReference type="GO" id="GO:0008233">
    <property type="term" value="F:peptidase activity"/>
    <property type="evidence" value="ECO:0007669"/>
    <property type="project" value="UniProtKB-KW"/>
</dbReference>
<proteinExistence type="inferred from homology"/>
<evidence type="ECO:0000256" key="8">
    <source>
        <dbReference type="RuleBase" id="RU364100"/>
    </source>
</evidence>
<name>A0A0G0K4T5_9BACT</name>
<dbReference type="GO" id="GO:0006508">
    <property type="term" value="P:proteolysis"/>
    <property type="evidence" value="ECO:0007669"/>
    <property type="project" value="UniProtKB-KW"/>
</dbReference>
<keyword evidence="7" id="KW-0456">Lyase</keyword>
<evidence type="ECO:0000256" key="3">
    <source>
        <dbReference type="ARBA" id="ARBA00022763"/>
    </source>
</evidence>
<evidence type="ECO:0000256" key="7">
    <source>
        <dbReference type="ARBA" id="ARBA00023239"/>
    </source>
</evidence>
<dbReference type="PANTHER" id="PTHR13604">
    <property type="entry name" value="DC12-RELATED"/>
    <property type="match status" value="1"/>
</dbReference>
<dbReference type="SUPFAM" id="SSF143081">
    <property type="entry name" value="BB1717-like"/>
    <property type="match status" value="1"/>
</dbReference>